<dbReference type="EMBL" id="JBHSSK010000013">
    <property type="protein sequence ID" value="MFC6206734.1"/>
    <property type="molecule type" value="Genomic_DNA"/>
</dbReference>
<dbReference type="Proteomes" id="UP001596254">
    <property type="component" value="Unassembled WGS sequence"/>
</dbReference>
<proteinExistence type="inferred from homology"/>
<dbReference type="NCBIfam" id="TIGR01552">
    <property type="entry name" value="phd_fam"/>
    <property type="match status" value="1"/>
</dbReference>
<dbReference type="SUPFAM" id="SSF143120">
    <property type="entry name" value="YefM-like"/>
    <property type="match status" value="1"/>
</dbReference>
<dbReference type="Pfam" id="PF02604">
    <property type="entry name" value="PhdYeFM_antitox"/>
    <property type="match status" value="1"/>
</dbReference>
<accession>A0ABW1SQM9</accession>
<dbReference type="InterPro" id="IPR006442">
    <property type="entry name" value="Antitoxin_Phd/YefM"/>
</dbReference>
<dbReference type="Gene3D" id="3.40.1620.10">
    <property type="entry name" value="YefM-like domain"/>
    <property type="match status" value="1"/>
</dbReference>
<dbReference type="PANTHER" id="PTHR33713:SF6">
    <property type="entry name" value="ANTITOXIN YEFM"/>
    <property type="match status" value="1"/>
</dbReference>
<reference evidence="4" key="1">
    <citation type="journal article" date="2019" name="Int. J. Syst. Evol. Microbiol.">
        <title>The Global Catalogue of Microorganisms (GCM) 10K type strain sequencing project: providing services to taxonomists for standard genome sequencing and annotation.</title>
        <authorList>
            <consortium name="The Broad Institute Genomics Platform"/>
            <consortium name="The Broad Institute Genome Sequencing Center for Infectious Disease"/>
            <person name="Wu L."/>
            <person name="Ma J."/>
        </authorList>
    </citation>
    <scope>NUCLEOTIDE SEQUENCE [LARGE SCALE GENOMIC DNA]</scope>
    <source>
        <strain evidence="4">CCM 8905</strain>
    </source>
</reference>
<name>A0ABW1SQM9_9LACO</name>
<dbReference type="InterPro" id="IPR036165">
    <property type="entry name" value="YefM-like_sf"/>
</dbReference>
<keyword evidence="4" id="KW-1185">Reference proteome</keyword>
<evidence type="ECO:0000313" key="3">
    <source>
        <dbReference type="EMBL" id="MFC6206734.1"/>
    </source>
</evidence>
<dbReference type="Gene3D" id="1.10.1220.170">
    <property type="match status" value="1"/>
</dbReference>
<dbReference type="RefSeq" id="WP_225426709.1">
    <property type="nucleotide sequence ID" value="NZ_JBHSSK010000013.1"/>
</dbReference>
<gene>
    <name evidence="3" type="ORF">ACFP1G_04490</name>
</gene>
<comment type="function">
    <text evidence="2">Antitoxin component of a type II toxin-antitoxin (TA) system.</text>
</comment>
<sequence>MNATTFARFRKEMKRFMDQATNDYEAIIITRKNKSNAVLISVEEYNNLLESRYVLNKPENLAWLQESLIQVNAGKVATHTLLTEQEVAEQDE</sequence>
<evidence type="ECO:0000256" key="2">
    <source>
        <dbReference type="RuleBase" id="RU362080"/>
    </source>
</evidence>
<comment type="caution">
    <text evidence="3">The sequence shown here is derived from an EMBL/GenBank/DDBJ whole genome shotgun (WGS) entry which is preliminary data.</text>
</comment>
<evidence type="ECO:0000313" key="4">
    <source>
        <dbReference type="Proteomes" id="UP001596254"/>
    </source>
</evidence>
<protein>
    <recommendedName>
        <fullName evidence="2">Antitoxin</fullName>
    </recommendedName>
</protein>
<organism evidence="3 4">
    <name type="scientific">Levilactobacillus tongjiangensis</name>
    <dbReference type="NCBI Taxonomy" id="2486023"/>
    <lineage>
        <taxon>Bacteria</taxon>
        <taxon>Bacillati</taxon>
        <taxon>Bacillota</taxon>
        <taxon>Bacilli</taxon>
        <taxon>Lactobacillales</taxon>
        <taxon>Lactobacillaceae</taxon>
        <taxon>Levilactobacillus</taxon>
    </lineage>
</organism>
<comment type="similarity">
    <text evidence="1 2">Belongs to the phD/YefM antitoxin family.</text>
</comment>
<dbReference type="InterPro" id="IPR051405">
    <property type="entry name" value="phD/YefM_antitoxin"/>
</dbReference>
<evidence type="ECO:0000256" key="1">
    <source>
        <dbReference type="ARBA" id="ARBA00009981"/>
    </source>
</evidence>
<dbReference type="PANTHER" id="PTHR33713">
    <property type="entry name" value="ANTITOXIN YAFN-RELATED"/>
    <property type="match status" value="1"/>
</dbReference>